<dbReference type="Pfam" id="PF00368">
    <property type="entry name" value="HMG-CoA_red"/>
    <property type="match status" value="1"/>
</dbReference>
<keyword evidence="3" id="KW-0520">NAD</keyword>
<comment type="pathway">
    <text evidence="3">Metabolic intermediate metabolism; (R)-mevalonate degradation; (S)-3-hydroxy-3-methylglutaryl-CoA from (R)-mevalonate: step 1/1.</text>
</comment>
<dbReference type="InterPro" id="IPR009029">
    <property type="entry name" value="HMG_CoA_Rdtase_sub-bd_dom_sf"/>
</dbReference>
<dbReference type="AlphaFoldDB" id="A0A9X1VNT0"/>
<keyword evidence="5" id="KW-1185">Reference proteome</keyword>
<comment type="catalytic activity">
    <reaction evidence="3">
        <text>(R)-mevalonate + 2 NAD(+) + CoA = (3S)-3-hydroxy-3-methylglutaryl-CoA + 2 NADH + 2 H(+)</text>
        <dbReference type="Rhea" id="RHEA:14833"/>
        <dbReference type="ChEBI" id="CHEBI:15378"/>
        <dbReference type="ChEBI" id="CHEBI:36464"/>
        <dbReference type="ChEBI" id="CHEBI:43074"/>
        <dbReference type="ChEBI" id="CHEBI:57287"/>
        <dbReference type="ChEBI" id="CHEBI:57540"/>
        <dbReference type="ChEBI" id="CHEBI:57945"/>
        <dbReference type="EC" id="1.1.1.88"/>
    </reaction>
</comment>
<dbReference type="InterPro" id="IPR023076">
    <property type="entry name" value="HMG_CoA_Rdtase_CS"/>
</dbReference>
<dbReference type="Pfam" id="PF07606">
    <property type="entry name" value="DUF1569"/>
    <property type="match status" value="1"/>
</dbReference>
<protein>
    <recommendedName>
        <fullName evidence="3">3-hydroxy-3-methylglutaryl coenzyme A reductase</fullName>
        <shortName evidence="3">HMG-CoA reductase</shortName>
        <ecNumber evidence="3">1.1.1.88</ecNumber>
    </recommendedName>
</protein>
<dbReference type="InterPro" id="IPR004553">
    <property type="entry name" value="HMG_CoA_Rdtase_bac-typ"/>
</dbReference>
<dbReference type="PANTHER" id="PTHR10572">
    <property type="entry name" value="3-HYDROXY-3-METHYLGLUTARYL-COENZYME A REDUCTASE"/>
    <property type="match status" value="1"/>
</dbReference>
<dbReference type="NCBIfam" id="TIGR00532">
    <property type="entry name" value="HMG_CoA_R_NAD"/>
    <property type="match status" value="1"/>
</dbReference>
<evidence type="ECO:0000313" key="5">
    <source>
        <dbReference type="Proteomes" id="UP001139369"/>
    </source>
</evidence>
<dbReference type="PROSITE" id="PS00066">
    <property type="entry name" value="HMG_COA_REDUCTASE_1"/>
    <property type="match status" value="1"/>
</dbReference>
<proteinExistence type="inferred from homology"/>
<dbReference type="InterPro" id="IPR009023">
    <property type="entry name" value="HMG_CoA_Rdtase_NAD(P)-bd_sf"/>
</dbReference>
<organism evidence="4 5">
    <name type="scientific">Polaribacter marinus</name>
    <dbReference type="NCBI Taxonomy" id="2916838"/>
    <lineage>
        <taxon>Bacteria</taxon>
        <taxon>Pseudomonadati</taxon>
        <taxon>Bacteroidota</taxon>
        <taxon>Flavobacteriia</taxon>
        <taxon>Flavobacteriales</taxon>
        <taxon>Flavobacteriaceae</taxon>
    </lineage>
</organism>
<reference evidence="4" key="1">
    <citation type="submission" date="2022-02" db="EMBL/GenBank/DDBJ databases">
        <title>Polaribacter sp. MSW13, isolated from seawater.</title>
        <authorList>
            <person name="Kristyanto S."/>
            <person name="Jung J."/>
            <person name="Jeon C.O."/>
        </authorList>
    </citation>
    <scope>NUCLEOTIDE SEQUENCE</scope>
    <source>
        <strain evidence="4">MSW13</strain>
    </source>
</reference>
<comment type="caution">
    <text evidence="4">The sequence shown here is derived from an EMBL/GenBank/DDBJ whole genome shotgun (WGS) entry which is preliminary data.</text>
</comment>
<sequence>MSKIISGFSKLTKEEKIQWLAENYFNNTLDTVKIIKQYWNIDNDLQQLHDDFIENTISNFYMPLGVAPNFIINDRVYAVPMVVEESSVVAAASLVAKFWSTRGGFKTKVIGTTKIGQVHFMFAGNKIDLETYFNTNKTELFAATASITKNMEKRGGGILDIKLVDKTDKLANYYQLHITFETKDSMGANFINSCLEAIANEFRNDEIEIVMSILSNYVPECLVRAEVSCKIEELGGENPQKFAEKFYQAIKIAEIEPYRAVTHNKGIMNGVDAVVLATGNDFRAVEAGVHAYASRSGQYTSLSHCSIDDGIFKFWIELPLALGTVGGLTALHPMAKLSLEMLQKPSARTLMQVMAAAGLAQNFAALRALTTKGIQHGHMKMHLQNILNQLGATEEEKIEITNYFDKRTVSHSAVVTKFNQLRKPIISWVDFLNFDEVRAKLSTLKVDNAPVFGKMNSQQMIEHLSAVTQIANGNWKVDAFVSDDKMARRRPFLNTENELQMGFKASFLSEEPNDLKFTSIDAAIDDLINQIQVFVKVFTDDKNRIIVHPFFGELDFDYWKKFQVKHFTHHFKQFGLV</sequence>
<dbReference type="InterPro" id="IPR023074">
    <property type="entry name" value="HMG_CoA_Rdtase_cat_sf"/>
</dbReference>
<dbReference type="GO" id="GO:0004420">
    <property type="term" value="F:hydroxymethylglutaryl-CoA reductase (NADPH) activity"/>
    <property type="evidence" value="ECO:0007669"/>
    <property type="project" value="InterPro"/>
</dbReference>
<dbReference type="PANTHER" id="PTHR10572:SF24">
    <property type="entry name" value="3-HYDROXY-3-METHYLGLUTARYL-COENZYME A REDUCTASE"/>
    <property type="match status" value="1"/>
</dbReference>
<dbReference type="SUPFAM" id="SSF56542">
    <property type="entry name" value="Substrate-binding domain of HMG-CoA reductase"/>
    <property type="match status" value="1"/>
</dbReference>
<evidence type="ECO:0000256" key="1">
    <source>
        <dbReference type="ARBA" id="ARBA00007661"/>
    </source>
</evidence>
<accession>A0A9X1VNT0</accession>
<dbReference type="Gene3D" id="1.20.120.450">
    <property type="entry name" value="dinb family like domain"/>
    <property type="match status" value="1"/>
</dbReference>
<dbReference type="GO" id="GO:0140643">
    <property type="term" value="F:hydroxymethylglutaryl-CoA reductase (NADH) activity"/>
    <property type="evidence" value="ECO:0007669"/>
    <property type="project" value="UniProtKB-EC"/>
</dbReference>
<dbReference type="PROSITE" id="PS50065">
    <property type="entry name" value="HMG_COA_REDUCTASE_4"/>
    <property type="match status" value="1"/>
</dbReference>
<keyword evidence="2 3" id="KW-0560">Oxidoreductase</keyword>
<dbReference type="Proteomes" id="UP001139369">
    <property type="component" value="Unassembled WGS sequence"/>
</dbReference>
<evidence type="ECO:0000313" key="4">
    <source>
        <dbReference type="EMBL" id="MCI2228998.1"/>
    </source>
</evidence>
<dbReference type="Gene3D" id="3.90.770.10">
    <property type="entry name" value="3-hydroxy-3-methylglutaryl-coenzyme A Reductase, Chain A, domain 2"/>
    <property type="match status" value="2"/>
</dbReference>
<gene>
    <name evidence="4" type="ORF">MC378_07450</name>
</gene>
<comment type="similarity">
    <text evidence="1 3">Belongs to the HMG-CoA reductase family.</text>
</comment>
<dbReference type="InterPro" id="IPR002202">
    <property type="entry name" value="HMG_CoA_Rdtase"/>
</dbReference>
<dbReference type="GO" id="GO:0015936">
    <property type="term" value="P:coenzyme A metabolic process"/>
    <property type="evidence" value="ECO:0007669"/>
    <property type="project" value="InterPro"/>
</dbReference>
<dbReference type="InterPro" id="IPR034660">
    <property type="entry name" value="DinB/YfiT-like"/>
</dbReference>
<dbReference type="EC" id="1.1.1.88" evidence="3"/>
<dbReference type="SUPFAM" id="SSF55035">
    <property type="entry name" value="NAD-binding domain of HMG-CoA reductase"/>
    <property type="match status" value="1"/>
</dbReference>
<dbReference type="Gene3D" id="1.10.8.660">
    <property type="match status" value="1"/>
</dbReference>
<dbReference type="EMBL" id="JAKQYM010000004">
    <property type="protein sequence ID" value="MCI2228998.1"/>
    <property type="molecule type" value="Genomic_DNA"/>
</dbReference>
<dbReference type="InterPro" id="IPR011463">
    <property type="entry name" value="DUF1569"/>
</dbReference>
<evidence type="ECO:0000256" key="2">
    <source>
        <dbReference type="ARBA" id="ARBA00023002"/>
    </source>
</evidence>
<evidence type="ECO:0000256" key="3">
    <source>
        <dbReference type="RuleBase" id="RU361219"/>
    </source>
</evidence>
<dbReference type="CDD" id="cd00644">
    <property type="entry name" value="HMG-CoA_reductase_classII"/>
    <property type="match status" value="1"/>
</dbReference>
<name>A0A9X1VNT0_9FLAO</name>